<gene>
    <name evidence="2" type="ORF">MNOR_LOCUS430</name>
</gene>
<evidence type="ECO:0000256" key="1">
    <source>
        <dbReference type="SAM" id="MobiDB-lite"/>
    </source>
</evidence>
<dbReference type="AlphaFoldDB" id="A0AAV2PK93"/>
<sequence>MKGSSDFLSSGSANEFQKVLKKYPQALKAKVKSKTKDNGLAKLDKWYQEEFGALVNSRSPAYMSSEDLVKMMKWKLSRGKFRPRLVQLAESNAPDFVKSTSEKGIKLAKQNKVAAGITELSKLKGVGPATASGVLAAVVPEKCCFFADEVAAAIPGLAPIKYTAEEYKMVNATISAAAKRLNDETSEDDWTPHNVELAVWTFAVLQSLAPDQLPVFNGKEKENSSNGEDDTRKRKRGDKR</sequence>
<comment type="caution">
    <text evidence="2">The sequence shown here is derived from an EMBL/GenBank/DDBJ whole genome shotgun (WGS) entry which is preliminary data.</text>
</comment>
<dbReference type="Proteomes" id="UP001497623">
    <property type="component" value="Unassembled WGS sequence"/>
</dbReference>
<evidence type="ECO:0000313" key="2">
    <source>
        <dbReference type="EMBL" id="CAL4059242.1"/>
    </source>
</evidence>
<reference evidence="2 3" key="1">
    <citation type="submission" date="2024-05" db="EMBL/GenBank/DDBJ databases">
        <authorList>
            <person name="Wallberg A."/>
        </authorList>
    </citation>
    <scope>NUCLEOTIDE SEQUENCE [LARGE SCALE GENOMIC DNA]</scope>
</reference>
<protein>
    <submittedName>
        <fullName evidence="2">Uncharacterized protein</fullName>
    </submittedName>
</protein>
<dbReference type="PANTHER" id="PTHR21521:SF0">
    <property type="entry name" value="AMUN, ISOFORM A"/>
    <property type="match status" value="1"/>
</dbReference>
<organism evidence="2 3">
    <name type="scientific">Meganyctiphanes norvegica</name>
    <name type="common">Northern krill</name>
    <name type="synonym">Thysanopoda norvegica</name>
    <dbReference type="NCBI Taxonomy" id="48144"/>
    <lineage>
        <taxon>Eukaryota</taxon>
        <taxon>Metazoa</taxon>
        <taxon>Ecdysozoa</taxon>
        <taxon>Arthropoda</taxon>
        <taxon>Crustacea</taxon>
        <taxon>Multicrustacea</taxon>
        <taxon>Malacostraca</taxon>
        <taxon>Eumalacostraca</taxon>
        <taxon>Eucarida</taxon>
        <taxon>Euphausiacea</taxon>
        <taxon>Euphausiidae</taxon>
        <taxon>Meganyctiphanes</taxon>
    </lineage>
</organism>
<evidence type="ECO:0000313" key="3">
    <source>
        <dbReference type="Proteomes" id="UP001497623"/>
    </source>
</evidence>
<accession>A0AAV2PK93</accession>
<proteinExistence type="predicted"/>
<keyword evidence="3" id="KW-1185">Reference proteome</keyword>
<dbReference type="EMBL" id="CAXKWB010000093">
    <property type="protein sequence ID" value="CAL4059242.1"/>
    <property type="molecule type" value="Genomic_DNA"/>
</dbReference>
<feature type="region of interest" description="Disordered" evidence="1">
    <location>
        <begin position="214"/>
        <end position="240"/>
    </location>
</feature>
<dbReference type="PANTHER" id="PTHR21521">
    <property type="entry name" value="AMUN, ISOFORM A"/>
    <property type="match status" value="1"/>
</dbReference>
<name>A0AAV2PK93_MEGNR</name>